<reference evidence="6" key="1">
    <citation type="submission" date="2020-07" db="EMBL/GenBank/DDBJ databases">
        <authorList>
            <person name="Camacho E."/>
        </authorList>
    </citation>
    <scope>NUCLEOTIDE SEQUENCE</scope>
    <source>
        <strain evidence="6">MPO218</strain>
    </source>
</reference>
<dbReference type="InterPro" id="IPR004113">
    <property type="entry name" value="FAD-bd_oxidored_4_C"/>
</dbReference>
<dbReference type="GO" id="GO:0071949">
    <property type="term" value="F:FAD binding"/>
    <property type="evidence" value="ECO:0007669"/>
    <property type="project" value="InterPro"/>
</dbReference>
<dbReference type="GO" id="GO:0016491">
    <property type="term" value="F:oxidoreductase activity"/>
    <property type="evidence" value="ECO:0007669"/>
    <property type="project" value="UniProtKB-KW"/>
</dbReference>
<dbReference type="InterPro" id="IPR016171">
    <property type="entry name" value="Vanillyl_alc_oxidase_C-sub2"/>
</dbReference>
<dbReference type="PROSITE" id="PS51387">
    <property type="entry name" value="FAD_PCMH"/>
    <property type="match status" value="1"/>
</dbReference>
<keyword evidence="3" id="KW-0274">FAD</keyword>
<sequence>MTLRMPTPDEAVLGRRAEIVAALRAIVPGEGVIDDADELRPYESDGLTAYRQPPMVVVLPETVDQVAAVLRWCHANGVRVVPRGAGTSLSGGALPLADAVLLGMARFNRILAIDYADRIAVVQPGVTNLAITRAVEEQGFYYAPDPSSQIACTIGGNVAENSGGVHCLKYGLTTNNVLGVELVTIEGEVLRLGGRHLDPAGLDLLGVVVGSEGLLGVVTEVTVRILPRPETARAALIGFPTVESAGQCVADVIAAGIIPAGMEMMDRPAIHAAEAFVQVGYPLNVEALLIVEMDGPAAECDHLVDEVARIADANGAVSLRVSNDDAERLAFWAGRKAAFPAVGRIAPDYYCMDGTIPRRRLPEVLRRMSELAAHHGLGVANVFHAGDGNLHPLILYDAHKPGDLERAEEFGNDILRLCVEVGGVLTGEHGVGVEKRDLMPEMFSDIDLKQQQRVKCAFDPASLLNPGKVFPTLHRCAELGRMHVHGGALPFPDLPRF</sequence>
<dbReference type="InterPro" id="IPR016164">
    <property type="entry name" value="FAD-linked_Oxase-like_C"/>
</dbReference>
<dbReference type="Gene3D" id="1.10.45.10">
    <property type="entry name" value="Vanillyl-alcohol Oxidase, Chain A, domain 4"/>
    <property type="match status" value="1"/>
</dbReference>
<reference evidence="6" key="2">
    <citation type="submission" date="2021-04" db="EMBL/GenBank/DDBJ databases">
        <title>Isolation and genomic analysis of the ibuprofen-degrading bacterium Sphingomonas strain MPO218.</title>
        <authorList>
            <person name="Aulestia M."/>
            <person name="Flores A."/>
            <person name="Mangas E.L."/>
            <person name="Perez-Pulido A.J."/>
            <person name="Santero E."/>
            <person name="Camacho E.M."/>
        </authorList>
    </citation>
    <scope>NUCLEOTIDE SEQUENCE</scope>
    <source>
        <strain evidence="6">MPO218</strain>
    </source>
</reference>
<protein>
    <submittedName>
        <fullName evidence="6">FAD-binding protein</fullName>
    </submittedName>
</protein>
<dbReference type="Gene3D" id="3.30.70.2740">
    <property type="match status" value="1"/>
</dbReference>
<dbReference type="InterPro" id="IPR016166">
    <property type="entry name" value="FAD-bd_PCMH"/>
</dbReference>
<evidence type="ECO:0000256" key="2">
    <source>
        <dbReference type="ARBA" id="ARBA00022630"/>
    </source>
</evidence>
<dbReference type="Pfam" id="PF02913">
    <property type="entry name" value="FAD-oxidase_C"/>
    <property type="match status" value="1"/>
</dbReference>
<comment type="cofactor">
    <cofactor evidence="1">
        <name>FAD</name>
        <dbReference type="ChEBI" id="CHEBI:57692"/>
    </cofactor>
</comment>
<dbReference type="Pfam" id="PF01565">
    <property type="entry name" value="FAD_binding_4"/>
    <property type="match status" value="1"/>
</dbReference>
<dbReference type="Gene3D" id="3.30.465.10">
    <property type="match status" value="1"/>
</dbReference>
<evidence type="ECO:0000313" key="6">
    <source>
        <dbReference type="EMBL" id="QTH23353.1"/>
    </source>
</evidence>
<dbReference type="InterPro" id="IPR006094">
    <property type="entry name" value="Oxid_FAD_bind_N"/>
</dbReference>
<accession>A0A975HFG4</accession>
<dbReference type="AlphaFoldDB" id="A0A975HFG4"/>
<evidence type="ECO:0000256" key="1">
    <source>
        <dbReference type="ARBA" id="ARBA00001974"/>
    </source>
</evidence>
<dbReference type="InterPro" id="IPR051914">
    <property type="entry name" value="FAD-linked_OxidoTrans_Type4"/>
</dbReference>
<dbReference type="InterPro" id="IPR036318">
    <property type="entry name" value="FAD-bd_PCMH-like_sf"/>
</dbReference>
<proteinExistence type="predicted"/>
<evidence type="ECO:0000256" key="4">
    <source>
        <dbReference type="ARBA" id="ARBA00023002"/>
    </source>
</evidence>
<evidence type="ECO:0000259" key="5">
    <source>
        <dbReference type="PROSITE" id="PS51387"/>
    </source>
</evidence>
<organism evidence="6 7">
    <name type="scientific">Rhizorhabdus wittichii</name>
    <dbReference type="NCBI Taxonomy" id="160791"/>
    <lineage>
        <taxon>Bacteria</taxon>
        <taxon>Pseudomonadati</taxon>
        <taxon>Pseudomonadota</taxon>
        <taxon>Alphaproteobacteria</taxon>
        <taxon>Sphingomonadales</taxon>
        <taxon>Sphingomonadaceae</taxon>
        <taxon>Rhizorhabdus</taxon>
    </lineage>
</organism>
<dbReference type="InterPro" id="IPR016169">
    <property type="entry name" value="FAD-bd_PCMH_sub2"/>
</dbReference>
<dbReference type="Proteomes" id="UP000664914">
    <property type="component" value="Chromosome"/>
</dbReference>
<evidence type="ECO:0000313" key="7">
    <source>
        <dbReference type="Proteomes" id="UP000664914"/>
    </source>
</evidence>
<gene>
    <name evidence="6" type="ORF">HRJ34_07595</name>
</gene>
<dbReference type="SUPFAM" id="SSF56176">
    <property type="entry name" value="FAD-binding/transporter-associated domain-like"/>
    <property type="match status" value="1"/>
</dbReference>
<feature type="domain" description="FAD-binding PCMH-type" evidence="5">
    <location>
        <begin position="50"/>
        <end position="228"/>
    </location>
</feature>
<dbReference type="SUPFAM" id="SSF55103">
    <property type="entry name" value="FAD-linked oxidases, C-terminal domain"/>
    <property type="match status" value="1"/>
</dbReference>
<dbReference type="PANTHER" id="PTHR42934">
    <property type="entry name" value="GLYCOLATE OXIDASE SUBUNIT GLCD"/>
    <property type="match status" value="1"/>
</dbReference>
<dbReference type="PANTHER" id="PTHR42934:SF1">
    <property type="entry name" value="GLYCOLATE OXIDASE SUBUNIT GLCD"/>
    <property type="match status" value="1"/>
</dbReference>
<keyword evidence="4" id="KW-0560">Oxidoreductase</keyword>
<dbReference type="EMBL" id="CP059319">
    <property type="protein sequence ID" value="QTH23353.1"/>
    <property type="molecule type" value="Genomic_DNA"/>
</dbReference>
<name>A0A975HFG4_9SPHN</name>
<evidence type="ECO:0000256" key="3">
    <source>
        <dbReference type="ARBA" id="ARBA00022827"/>
    </source>
</evidence>
<keyword evidence="2" id="KW-0285">Flavoprotein</keyword>